<dbReference type="PANTHER" id="PTHR24413">
    <property type="entry name" value="SPECKLE-TYPE POZ PROTEIN"/>
    <property type="match status" value="1"/>
</dbReference>
<proteinExistence type="predicted"/>
<evidence type="ECO:0000259" key="1">
    <source>
        <dbReference type="PROSITE" id="PS50097"/>
    </source>
</evidence>
<dbReference type="WBParaSite" id="Minc3s01492g24242">
    <property type="protein sequence ID" value="Minc3s01492g24242"/>
    <property type="gene ID" value="Minc3s01492g24242"/>
</dbReference>
<dbReference type="InterPro" id="IPR011333">
    <property type="entry name" value="SKP1/BTB/POZ_sf"/>
</dbReference>
<evidence type="ECO:0000313" key="3">
    <source>
        <dbReference type="WBParaSite" id="Minc3s01492g24242"/>
    </source>
</evidence>
<keyword evidence="2" id="KW-1185">Reference proteome</keyword>
<dbReference type="CDD" id="cd18186">
    <property type="entry name" value="BTB_POZ_ZBTB_KLHL-like"/>
    <property type="match status" value="2"/>
</dbReference>
<dbReference type="SMART" id="SM00225">
    <property type="entry name" value="BTB"/>
    <property type="match status" value="2"/>
</dbReference>
<protein>
    <submittedName>
        <fullName evidence="3">BTB domain-containing protein</fullName>
    </submittedName>
</protein>
<feature type="domain" description="BTB" evidence="1">
    <location>
        <begin position="171"/>
        <end position="239"/>
    </location>
</feature>
<dbReference type="InterPro" id="IPR000210">
    <property type="entry name" value="BTB/POZ_dom"/>
</dbReference>
<evidence type="ECO:0000313" key="2">
    <source>
        <dbReference type="Proteomes" id="UP000887563"/>
    </source>
</evidence>
<dbReference type="SUPFAM" id="SSF49599">
    <property type="entry name" value="TRAF domain-like"/>
    <property type="match status" value="2"/>
</dbReference>
<feature type="domain" description="BTB" evidence="1">
    <location>
        <begin position="457"/>
        <end position="525"/>
    </location>
</feature>
<accession>A0A914MC25</accession>
<reference evidence="3" key="1">
    <citation type="submission" date="2022-11" db="UniProtKB">
        <authorList>
            <consortium name="WormBaseParasite"/>
        </authorList>
    </citation>
    <scope>IDENTIFICATION</scope>
</reference>
<dbReference type="Proteomes" id="UP000887563">
    <property type="component" value="Unplaced"/>
</dbReference>
<dbReference type="Pfam" id="PF00651">
    <property type="entry name" value="BTB"/>
    <property type="match status" value="2"/>
</dbReference>
<dbReference type="SUPFAM" id="SSF54695">
    <property type="entry name" value="POZ domain"/>
    <property type="match status" value="2"/>
</dbReference>
<organism evidence="2 3">
    <name type="scientific">Meloidogyne incognita</name>
    <name type="common">Southern root-knot nematode worm</name>
    <name type="synonym">Oxyuris incognita</name>
    <dbReference type="NCBI Taxonomy" id="6306"/>
    <lineage>
        <taxon>Eukaryota</taxon>
        <taxon>Metazoa</taxon>
        <taxon>Ecdysozoa</taxon>
        <taxon>Nematoda</taxon>
        <taxon>Chromadorea</taxon>
        <taxon>Rhabditida</taxon>
        <taxon>Tylenchina</taxon>
        <taxon>Tylenchomorpha</taxon>
        <taxon>Tylenchoidea</taxon>
        <taxon>Meloidogynidae</taxon>
        <taxon>Meloidogyninae</taxon>
        <taxon>Meloidogyne</taxon>
        <taxon>Meloidogyne incognita group</taxon>
    </lineage>
</organism>
<dbReference type="AlphaFoldDB" id="A0A914MC25"/>
<dbReference type="Gene3D" id="3.30.710.10">
    <property type="entry name" value="Potassium Channel Kv1.1, Chain A"/>
    <property type="match status" value="2"/>
</dbReference>
<name>A0A914MC25_MELIC</name>
<dbReference type="PROSITE" id="PS50097">
    <property type="entry name" value="BTB"/>
    <property type="match status" value="2"/>
</dbReference>
<sequence>MSSADVLNKVETVTCKIEWKLQDLHRYRDFVANETFFNSKQFYNPQYPTAAWELRVYFNAYSNLITLAQVKQTLKVKYVLYALDARGGRVNISSVTPHDFNRFKETIRYTIDMERLMHTDGSVLLFCELEFLPHNLKRGRKLKRKHEEIGNFSTPNFQKLLINMFEQETLTDCVINIENQKINTHRCILGQNSEVFFRMFEHGGMLEAQNGQINIVDSSFECFLAMIKYFYSGEVDKDSLEKFSEELFTIAEKYLVLPLKEICERFMASGIEAKNFRKRYLYAEIHGLPIIKKAETVTCKIEWKLNDLHTYREFMPNEKCFSSKKFYNPQYRSAAWELRVYLYSSNNYATLVQVKQTLKVKYELYALDVRGERVDICPERVMSHDFNRFKETWRHKLDMERLAHTDGSVLLVCEIKFLPQNLKRSQKLKCAFNDISNFSSTNFQKLMSNMFEQETLTDCVVNIENQKINAHRCILAQNSEVFLRMFEQDGMLEAQNGEVNIADSSYECFLAMLKYFYSGEVDKVSLENFPEELFAIAEKYQVLPLKEVCERFMASGIDAKNFGKRYLYAGVHGLPMVERACVDFISANRKKFLASNEWKEFEAEYKEMADHLLISVAYDGNIA</sequence>